<proteinExistence type="predicted"/>
<organism evidence="2 3">
    <name type="scientific">Candidatus Nealsonbacteria bacterium CG23_combo_of_CG06-09_8_20_14_all_39_25</name>
    <dbReference type="NCBI Taxonomy" id="1974723"/>
    <lineage>
        <taxon>Bacteria</taxon>
        <taxon>Candidatus Nealsoniibacteriota</taxon>
    </lineage>
</organism>
<evidence type="ECO:0000313" key="3">
    <source>
        <dbReference type="Proteomes" id="UP000229054"/>
    </source>
</evidence>
<comment type="caution">
    <text evidence="2">The sequence shown here is derived from an EMBL/GenBank/DDBJ whole genome shotgun (WGS) entry which is preliminary data.</text>
</comment>
<reference evidence="2 3" key="1">
    <citation type="submission" date="2017-09" db="EMBL/GenBank/DDBJ databases">
        <title>Depth-based differentiation of microbial function through sediment-hosted aquifers and enrichment of novel symbionts in the deep terrestrial subsurface.</title>
        <authorList>
            <person name="Probst A.J."/>
            <person name="Ladd B."/>
            <person name="Jarett J.K."/>
            <person name="Geller-Mcgrath D.E."/>
            <person name="Sieber C.M."/>
            <person name="Emerson J.B."/>
            <person name="Anantharaman K."/>
            <person name="Thomas B.C."/>
            <person name="Malmstrom R."/>
            <person name="Stieglmeier M."/>
            <person name="Klingl A."/>
            <person name="Woyke T."/>
            <person name="Ryan C.M."/>
            <person name="Banfield J.F."/>
        </authorList>
    </citation>
    <scope>NUCLEOTIDE SEQUENCE [LARGE SCALE GENOMIC DNA]</scope>
    <source>
        <strain evidence="2">CG23_combo_of_CG06-09_8_20_14_all_39_25</strain>
    </source>
</reference>
<name>A0A2G9YU97_9BACT</name>
<dbReference type="AlphaFoldDB" id="A0A2G9YU97"/>
<keyword evidence="1" id="KW-0812">Transmembrane</keyword>
<feature type="transmembrane region" description="Helical" evidence="1">
    <location>
        <begin position="98"/>
        <end position="122"/>
    </location>
</feature>
<dbReference type="Proteomes" id="UP000229054">
    <property type="component" value="Unassembled WGS sequence"/>
</dbReference>
<accession>A0A2G9YU97</accession>
<keyword evidence="1" id="KW-0472">Membrane</keyword>
<feature type="transmembrane region" description="Helical" evidence="1">
    <location>
        <begin position="72"/>
        <end position="92"/>
    </location>
</feature>
<dbReference type="EMBL" id="PCRN01000092">
    <property type="protein sequence ID" value="PIP22071.1"/>
    <property type="molecule type" value="Genomic_DNA"/>
</dbReference>
<protein>
    <submittedName>
        <fullName evidence="2">Uncharacterized protein</fullName>
    </submittedName>
</protein>
<evidence type="ECO:0000256" key="1">
    <source>
        <dbReference type="SAM" id="Phobius"/>
    </source>
</evidence>
<keyword evidence="1" id="KW-1133">Transmembrane helix</keyword>
<sequence length="126" mass="14540">MQSIFLQYLSWQFLEMPVNILKAWKNFLKFNLNYFSVPLLVRTFFSPWRRYQVLHGRGFDLGKYLEAAFSNLIFRLIGATLRSFLIIAGILVEIFTLFAGAVVFIGWLVLPALLIAGFIFGVKVLI</sequence>
<evidence type="ECO:0000313" key="2">
    <source>
        <dbReference type="EMBL" id="PIP22071.1"/>
    </source>
</evidence>
<gene>
    <name evidence="2" type="ORF">COX38_02675</name>
</gene>